<organism evidence="2 3">
    <name type="scientific">Podospora australis</name>
    <dbReference type="NCBI Taxonomy" id="1536484"/>
    <lineage>
        <taxon>Eukaryota</taxon>
        <taxon>Fungi</taxon>
        <taxon>Dikarya</taxon>
        <taxon>Ascomycota</taxon>
        <taxon>Pezizomycotina</taxon>
        <taxon>Sordariomycetes</taxon>
        <taxon>Sordariomycetidae</taxon>
        <taxon>Sordariales</taxon>
        <taxon>Podosporaceae</taxon>
        <taxon>Podospora</taxon>
    </lineage>
</organism>
<reference evidence="2" key="1">
    <citation type="journal article" date="2023" name="Mol. Phylogenet. Evol.">
        <title>Genome-scale phylogeny and comparative genomics of the fungal order Sordariales.</title>
        <authorList>
            <person name="Hensen N."/>
            <person name="Bonometti L."/>
            <person name="Westerberg I."/>
            <person name="Brannstrom I.O."/>
            <person name="Guillou S."/>
            <person name="Cros-Aarteil S."/>
            <person name="Calhoun S."/>
            <person name="Haridas S."/>
            <person name="Kuo A."/>
            <person name="Mondo S."/>
            <person name="Pangilinan J."/>
            <person name="Riley R."/>
            <person name="LaButti K."/>
            <person name="Andreopoulos B."/>
            <person name="Lipzen A."/>
            <person name="Chen C."/>
            <person name="Yan M."/>
            <person name="Daum C."/>
            <person name="Ng V."/>
            <person name="Clum A."/>
            <person name="Steindorff A."/>
            <person name="Ohm R.A."/>
            <person name="Martin F."/>
            <person name="Silar P."/>
            <person name="Natvig D.O."/>
            <person name="Lalanne C."/>
            <person name="Gautier V."/>
            <person name="Ament-Velasquez S.L."/>
            <person name="Kruys A."/>
            <person name="Hutchinson M.I."/>
            <person name="Powell A.J."/>
            <person name="Barry K."/>
            <person name="Miller A.N."/>
            <person name="Grigoriev I.V."/>
            <person name="Debuchy R."/>
            <person name="Gladieux P."/>
            <person name="Hiltunen Thoren M."/>
            <person name="Johannesson H."/>
        </authorList>
    </citation>
    <scope>NUCLEOTIDE SEQUENCE</scope>
    <source>
        <strain evidence="2">PSN309</strain>
    </source>
</reference>
<feature type="transmembrane region" description="Helical" evidence="1">
    <location>
        <begin position="18"/>
        <end position="39"/>
    </location>
</feature>
<evidence type="ECO:0008006" key="4">
    <source>
        <dbReference type="Google" id="ProtNLM"/>
    </source>
</evidence>
<accession>A0AAN6WKE1</accession>
<feature type="transmembrane region" description="Helical" evidence="1">
    <location>
        <begin position="60"/>
        <end position="88"/>
    </location>
</feature>
<sequence>MPTSEAPPFGLPEGTSDAIQITVMFLVILASLLHVHLWGPMTFEVHDWVMKRRPEFRTDACYHPLVCIGSFLVAGIFAIPLAICWLYGRFCMSDTTTCCGRRSRFGGRGSTGSTTAAGGHGVAVL</sequence>
<dbReference type="EMBL" id="MU864883">
    <property type="protein sequence ID" value="KAK4181977.1"/>
    <property type="molecule type" value="Genomic_DNA"/>
</dbReference>
<evidence type="ECO:0000256" key="1">
    <source>
        <dbReference type="SAM" id="Phobius"/>
    </source>
</evidence>
<proteinExistence type="predicted"/>
<dbReference type="AlphaFoldDB" id="A0AAN6WKE1"/>
<protein>
    <recommendedName>
        <fullName evidence="4">Transmembrane protein</fullName>
    </recommendedName>
</protein>
<reference evidence="2" key="2">
    <citation type="submission" date="2023-05" db="EMBL/GenBank/DDBJ databases">
        <authorList>
            <consortium name="Lawrence Berkeley National Laboratory"/>
            <person name="Steindorff A."/>
            <person name="Hensen N."/>
            <person name="Bonometti L."/>
            <person name="Westerberg I."/>
            <person name="Brannstrom I.O."/>
            <person name="Guillou S."/>
            <person name="Cros-Aarteil S."/>
            <person name="Calhoun S."/>
            <person name="Haridas S."/>
            <person name="Kuo A."/>
            <person name="Mondo S."/>
            <person name="Pangilinan J."/>
            <person name="Riley R."/>
            <person name="Labutti K."/>
            <person name="Andreopoulos B."/>
            <person name="Lipzen A."/>
            <person name="Chen C."/>
            <person name="Yanf M."/>
            <person name="Daum C."/>
            <person name="Ng V."/>
            <person name="Clum A."/>
            <person name="Ohm R."/>
            <person name="Martin F."/>
            <person name="Silar P."/>
            <person name="Natvig D."/>
            <person name="Lalanne C."/>
            <person name="Gautier V."/>
            <person name="Ament-Velasquez S.L."/>
            <person name="Kruys A."/>
            <person name="Hutchinson M.I."/>
            <person name="Powell A.J."/>
            <person name="Barry K."/>
            <person name="Miller A.N."/>
            <person name="Grigoriev I.V."/>
            <person name="Debuchy R."/>
            <person name="Gladieux P."/>
            <person name="Thoren M.H."/>
            <person name="Johannesson H."/>
        </authorList>
    </citation>
    <scope>NUCLEOTIDE SEQUENCE</scope>
    <source>
        <strain evidence="2">PSN309</strain>
    </source>
</reference>
<gene>
    <name evidence="2" type="ORF">QBC35DRAFT_510785</name>
</gene>
<evidence type="ECO:0000313" key="3">
    <source>
        <dbReference type="Proteomes" id="UP001302126"/>
    </source>
</evidence>
<keyword evidence="3" id="KW-1185">Reference proteome</keyword>
<dbReference type="Proteomes" id="UP001302126">
    <property type="component" value="Unassembled WGS sequence"/>
</dbReference>
<keyword evidence="1" id="KW-0812">Transmembrane</keyword>
<name>A0AAN6WKE1_9PEZI</name>
<keyword evidence="1" id="KW-0472">Membrane</keyword>
<comment type="caution">
    <text evidence="2">The sequence shown here is derived from an EMBL/GenBank/DDBJ whole genome shotgun (WGS) entry which is preliminary data.</text>
</comment>
<evidence type="ECO:0000313" key="2">
    <source>
        <dbReference type="EMBL" id="KAK4181977.1"/>
    </source>
</evidence>
<keyword evidence="1" id="KW-1133">Transmembrane helix</keyword>